<comment type="caution">
    <text evidence="1">The sequence shown here is derived from an EMBL/GenBank/DDBJ whole genome shotgun (WGS) entry which is preliminary data.</text>
</comment>
<evidence type="ECO:0000313" key="1">
    <source>
        <dbReference type="EMBL" id="PIR43223.1"/>
    </source>
</evidence>
<evidence type="ECO:0008006" key="3">
    <source>
        <dbReference type="Google" id="ProtNLM"/>
    </source>
</evidence>
<reference evidence="1 2" key="1">
    <citation type="submission" date="2017-09" db="EMBL/GenBank/DDBJ databases">
        <title>Depth-based differentiation of microbial function through sediment-hosted aquifers and enrichment of novel symbionts in the deep terrestrial subsurface.</title>
        <authorList>
            <person name="Probst A.J."/>
            <person name="Ladd B."/>
            <person name="Jarett J.K."/>
            <person name="Geller-Mcgrath D.E."/>
            <person name="Sieber C.M."/>
            <person name="Emerson J.B."/>
            <person name="Anantharaman K."/>
            <person name="Thomas B.C."/>
            <person name="Malmstrom R."/>
            <person name="Stieglmeier M."/>
            <person name="Klingl A."/>
            <person name="Woyke T."/>
            <person name="Ryan C.M."/>
            <person name="Banfield J.F."/>
        </authorList>
    </citation>
    <scope>NUCLEOTIDE SEQUENCE [LARGE SCALE GENOMIC DNA]</scope>
    <source>
        <strain evidence="1">CG10_big_fil_rev_8_21_14_0_10_32_10</strain>
    </source>
</reference>
<gene>
    <name evidence="1" type="ORF">COV24_03880</name>
</gene>
<sequence>MLSKKFWEKYFKTYDVLNVLIPYQELLDTIIDKLKVKPGEKILDAGSGTGNLAIKLEMLGAQVTGVEYFKKGNKNS</sequence>
<dbReference type="SUPFAM" id="SSF53335">
    <property type="entry name" value="S-adenosyl-L-methionine-dependent methyltransferases"/>
    <property type="match status" value="1"/>
</dbReference>
<evidence type="ECO:0000313" key="2">
    <source>
        <dbReference type="Proteomes" id="UP000230214"/>
    </source>
</evidence>
<dbReference type="Gene3D" id="3.40.50.150">
    <property type="entry name" value="Vaccinia Virus protein VP39"/>
    <property type="match status" value="1"/>
</dbReference>
<dbReference type="InterPro" id="IPR029063">
    <property type="entry name" value="SAM-dependent_MTases_sf"/>
</dbReference>
<organism evidence="1 2">
    <name type="scientific">candidate division WWE3 bacterium CG10_big_fil_rev_8_21_14_0_10_32_10</name>
    <dbReference type="NCBI Taxonomy" id="1975090"/>
    <lineage>
        <taxon>Bacteria</taxon>
        <taxon>Katanobacteria</taxon>
    </lineage>
</organism>
<dbReference type="EMBL" id="PCXU01000033">
    <property type="protein sequence ID" value="PIR43223.1"/>
    <property type="molecule type" value="Genomic_DNA"/>
</dbReference>
<dbReference type="Proteomes" id="UP000230214">
    <property type="component" value="Unassembled WGS sequence"/>
</dbReference>
<accession>A0A2H0R9N6</accession>
<dbReference type="AlphaFoldDB" id="A0A2H0R9N6"/>
<dbReference type="Pfam" id="PF01135">
    <property type="entry name" value="PCMT"/>
    <property type="match status" value="1"/>
</dbReference>
<proteinExistence type="predicted"/>
<protein>
    <recommendedName>
        <fullName evidence="3">Methyltransferase domain-containing protein</fullName>
    </recommendedName>
</protein>
<name>A0A2H0R9N6_UNCKA</name>